<feature type="compositionally biased region" description="Low complexity" evidence="1">
    <location>
        <begin position="64"/>
        <end position="79"/>
    </location>
</feature>
<sequence length="134" mass="14119">CRAKAPPRPPSTIPSTSRRSTSGSGRSCTGSARGSRGSSPSSRTSRSCCRTGVSGRRRWRRPPRTSSTAASSPTRRGATLSGWTWPASSSRWASPGRAATRTTGAAGSGRRTGPRSCRRTSILLRRSQPGSSTR</sequence>
<feature type="compositionally biased region" description="Pro residues" evidence="1">
    <location>
        <begin position="1"/>
        <end position="12"/>
    </location>
</feature>
<feature type="non-terminal residue" evidence="2">
    <location>
        <position position="134"/>
    </location>
</feature>
<feature type="compositionally biased region" description="Low complexity" evidence="1">
    <location>
        <begin position="93"/>
        <end position="111"/>
    </location>
</feature>
<feature type="compositionally biased region" description="Low complexity" evidence="1">
    <location>
        <begin position="13"/>
        <end position="54"/>
    </location>
</feature>
<dbReference type="AlphaFoldDB" id="A0A6J4VJL9"/>
<reference evidence="2" key="1">
    <citation type="submission" date="2020-02" db="EMBL/GenBank/DDBJ databases">
        <authorList>
            <person name="Meier V. D."/>
        </authorList>
    </citation>
    <scope>NUCLEOTIDE SEQUENCE</scope>
    <source>
        <strain evidence="2">AVDCRST_MAG19</strain>
    </source>
</reference>
<name>A0A6J4VJL9_9BACT</name>
<evidence type="ECO:0000256" key="1">
    <source>
        <dbReference type="SAM" id="MobiDB-lite"/>
    </source>
</evidence>
<accession>A0A6J4VJL9</accession>
<gene>
    <name evidence="2" type="ORF">AVDCRST_MAG19-3843</name>
</gene>
<dbReference type="EMBL" id="CADCWL010000215">
    <property type="protein sequence ID" value="CAA9580272.1"/>
    <property type="molecule type" value="Genomic_DNA"/>
</dbReference>
<feature type="non-terminal residue" evidence="2">
    <location>
        <position position="1"/>
    </location>
</feature>
<evidence type="ECO:0000313" key="2">
    <source>
        <dbReference type="EMBL" id="CAA9580272.1"/>
    </source>
</evidence>
<protein>
    <submittedName>
        <fullName evidence="2">Uncharacterized protein</fullName>
    </submittedName>
</protein>
<proteinExistence type="predicted"/>
<feature type="region of interest" description="Disordered" evidence="1">
    <location>
        <begin position="1"/>
        <end position="134"/>
    </location>
</feature>
<organism evidence="2">
    <name type="scientific">uncultured Thermomicrobiales bacterium</name>
    <dbReference type="NCBI Taxonomy" id="1645740"/>
    <lineage>
        <taxon>Bacteria</taxon>
        <taxon>Pseudomonadati</taxon>
        <taxon>Thermomicrobiota</taxon>
        <taxon>Thermomicrobia</taxon>
        <taxon>Thermomicrobiales</taxon>
        <taxon>environmental samples</taxon>
    </lineage>
</organism>